<dbReference type="Proteomes" id="UP000230639">
    <property type="component" value="Chromosome"/>
</dbReference>
<evidence type="ECO:0000313" key="3">
    <source>
        <dbReference type="EMBL" id="ATW54208.1"/>
    </source>
</evidence>
<dbReference type="InterPro" id="IPR007684">
    <property type="entry name" value="Znf_Ogr/Delta"/>
</dbReference>
<dbReference type="EMBL" id="CP023345">
    <property type="protein sequence ID" value="ATW54208.1"/>
    <property type="molecule type" value="Genomic_DNA"/>
</dbReference>
<organism evidence="3 4">
    <name type="scientific">Salmonella diarizonae</name>
    <dbReference type="NCBI Taxonomy" id="59204"/>
    <lineage>
        <taxon>Bacteria</taxon>
        <taxon>Pseudomonadati</taxon>
        <taxon>Pseudomonadota</taxon>
        <taxon>Gammaproteobacteria</taxon>
        <taxon>Enterobacterales</taxon>
        <taxon>Enterobacteriaceae</taxon>
        <taxon>Salmonella</taxon>
    </lineage>
</organism>
<name>A0A2I5HF80_SALDZ</name>
<evidence type="ECO:0000313" key="4">
    <source>
        <dbReference type="Proteomes" id="UP000230639"/>
    </source>
</evidence>
<protein>
    <submittedName>
        <fullName evidence="3">Late control protein B</fullName>
    </submittedName>
</protein>
<proteinExistence type="predicted"/>
<dbReference type="Pfam" id="PF04606">
    <property type="entry name" value="Ogr_Delta"/>
    <property type="match status" value="1"/>
</dbReference>
<gene>
    <name evidence="3" type="ORF">CNQ75_06515</name>
</gene>
<sequence>MMICPLCGHVGHVRSSFRIPKTNVVERYMVCTNINCGHTFITHESFTRSIMRPGTIDPVTPHPGTGKPQLDLLAGLQAEGQPDANNNHP</sequence>
<accession>A0A2I5HF80</accession>
<dbReference type="RefSeq" id="WP_088759824.1">
    <property type="nucleotide sequence ID" value="NZ_CP023345.1"/>
</dbReference>
<feature type="region of interest" description="Disordered" evidence="1">
    <location>
        <begin position="59"/>
        <end position="89"/>
    </location>
</feature>
<evidence type="ECO:0000256" key="1">
    <source>
        <dbReference type="SAM" id="MobiDB-lite"/>
    </source>
</evidence>
<dbReference type="AlphaFoldDB" id="A0A2I5HF80"/>
<feature type="domain" description="Zinc finger Ogr/Delta-type" evidence="2">
    <location>
        <begin position="4"/>
        <end position="50"/>
    </location>
</feature>
<reference evidence="3 4" key="1">
    <citation type="submission" date="2017-09" db="EMBL/GenBank/DDBJ databases">
        <title>Complete genome of Salmonella enterica subsp. diarizonae isolated from stool of a patient with bacterial enteropathy.</title>
        <authorList>
            <person name="Zhou J."/>
            <person name="Chen Q."/>
            <person name="Guo L."/>
            <person name="Fan J."/>
        </authorList>
    </citation>
    <scope>NUCLEOTIDE SEQUENCE [LARGE SCALE GENOMIC DNA]</scope>
    <source>
        <strain evidence="3 4">HZS154</strain>
    </source>
</reference>
<evidence type="ECO:0000259" key="2">
    <source>
        <dbReference type="Pfam" id="PF04606"/>
    </source>
</evidence>